<dbReference type="PANTHER" id="PTHR43646">
    <property type="entry name" value="GLYCOSYLTRANSFERASE"/>
    <property type="match status" value="1"/>
</dbReference>
<feature type="non-terminal residue" evidence="2">
    <location>
        <position position="165"/>
    </location>
</feature>
<feature type="non-terminal residue" evidence="2">
    <location>
        <position position="1"/>
    </location>
</feature>
<dbReference type="InterPro" id="IPR029044">
    <property type="entry name" value="Nucleotide-diphossugar_trans"/>
</dbReference>
<reference evidence="2" key="1">
    <citation type="journal article" date="2013" name="Environ. Microbiol.">
        <title>Seasonally variable intestinal metagenomes of the red palm weevil (Rhynchophorus ferrugineus).</title>
        <authorList>
            <person name="Jia S."/>
            <person name="Zhang X."/>
            <person name="Zhang G."/>
            <person name="Yin A."/>
            <person name="Zhang S."/>
            <person name="Li F."/>
            <person name="Wang L."/>
            <person name="Zhao D."/>
            <person name="Yun Q."/>
            <person name="Tala"/>
            <person name="Wang J."/>
            <person name="Sun G."/>
            <person name="Baabdullah M."/>
            <person name="Yu X."/>
            <person name="Hu S."/>
            <person name="Al-Mssallem I.S."/>
            <person name="Yu J."/>
        </authorList>
    </citation>
    <scope>NUCLEOTIDE SEQUENCE</scope>
</reference>
<proteinExistence type="predicted"/>
<dbReference type="AlphaFoldDB" id="A0A060C8W2"/>
<dbReference type="Pfam" id="PF00535">
    <property type="entry name" value="Glycos_transf_2"/>
    <property type="match status" value="1"/>
</dbReference>
<evidence type="ECO:0000313" key="2">
    <source>
        <dbReference type="EMBL" id="AIA93098.1"/>
    </source>
</evidence>
<dbReference type="InterPro" id="IPR001173">
    <property type="entry name" value="Glyco_trans_2-like"/>
</dbReference>
<organism evidence="2">
    <name type="scientific">uncultured Meiothermus sp</name>
    <dbReference type="NCBI Taxonomy" id="157471"/>
    <lineage>
        <taxon>Bacteria</taxon>
        <taxon>Thermotogati</taxon>
        <taxon>Deinococcota</taxon>
        <taxon>Deinococci</taxon>
        <taxon>Thermales</taxon>
        <taxon>Thermaceae</taxon>
        <taxon>Meiothermus</taxon>
        <taxon>environmental samples</taxon>
    </lineage>
</organism>
<evidence type="ECO:0000259" key="1">
    <source>
        <dbReference type="Pfam" id="PF00535"/>
    </source>
</evidence>
<accession>A0A060C8W2</accession>
<name>A0A060C8W2_9DEIN</name>
<dbReference type="PANTHER" id="PTHR43646:SF3">
    <property type="entry name" value="SLR1566 PROTEIN"/>
    <property type="match status" value="1"/>
</dbReference>
<protein>
    <submittedName>
        <fullName evidence="2">Glycos_transf_2</fullName>
    </submittedName>
</protein>
<dbReference type="EMBL" id="KF125766">
    <property type="protein sequence ID" value="AIA93098.1"/>
    <property type="molecule type" value="Genomic_DNA"/>
</dbReference>
<feature type="domain" description="Glycosyltransferase 2-like" evidence="1">
    <location>
        <begin position="44"/>
        <end position="140"/>
    </location>
</feature>
<dbReference type="SUPFAM" id="SSF53448">
    <property type="entry name" value="Nucleotide-diphospho-sugar transferases"/>
    <property type="match status" value="1"/>
</dbReference>
<sequence length="165" mass="17372">GSARSLRAAILGYHLVKVAGLVGNAAQFPVLRRGAFAPARPSVSLLVPARDEATRLPRLLPGLLAQPAEEILVLDDCSTDATADIVRACPDPRLRLLTGTSPPPGWIGKNWACHQLALAARGEILIFCDADVVLAAGALDAVWSQLLLQRPMSSRSSRASSPAPL</sequence>
<dbReference type="Gene3D" id="3.90.550.10">
    <property type="entry name" value="Spore Coat Polysaccharide Biosynthesis Protein SpsA, Chain A"/>
    <property type="match status" value="1"/>
</dbReference>